<feature type="binding site" evidence="7">
    <location>
        <position position="43"/>
    </location>
    <ligand>
        <name>[4Fe-4S] cluster</name>
        <dbReference type="ChEBI" id="CHEBI:49883"/>
        <label>1</label>
    </ligand>
</feature>
<dbReference type="GO" id="GO:0051539">
    <property type="term" value="F:4 iron, 4 sulfur cluster binding"/>
    <property type="evidence" value="ECO:0007669"/>
    <property type="project" value="UniProtKB-UniRule"/>
</dbReference>
<keyword evidence="4 7" id="KW-0677">Repeat</keyword>
<comment type="subunit">
    <text evidence="7">Interacts with the cytoplasmic NapA precursor.</text>
</comment>
<protein>
    <recommendedName>
        <fullName evidence="7">Ferredoxin-type protein NapF</fullName>
    </recommendedName>
</protein>
<feature type="binding site" evidence="7">
    <location>
        <position position="79"/>
    </location>
    <ligand>
        <name>[4Fe-4S] cluster</name>
        <dbReference type="ChEBI" id="CHEBI:49883"/>
        <label>2</label>
    </ligand>
</feature>
<dbReference type="PROSITE" id="PS51379">
    <property type="entry name" value="4FE4S_FER_2"/>
    <property type="match status" value="3"/>
</dbReference>
<reference evidence="12 16" key="3">
    <citation type="submission" date="2019-10" db="EMBL/GenBank/DDBJ databases">
        <title>Antimicrobial-resistant enteric bacteria are widely distributed amongst people, animals and the environment in northern Tanzania.</title>
        <authorList>
            <person name="Subbiah M."/>
            <person name="Call D.R."/>
        </authorList>
    </citation>
    <scope>NUCLEOTIDE SEQUENCE [LARGE SCALE GENOMIC DNA]</scope>
    <source>
        <strain evidence="12 16">TzEc067</strain>
    </source>
</reference>
<dbReference type="PANTHER" id="PTHR43687:SF1">
    <property type="entry name" value="FERREDOXIN III"/>
    <property type="match status" value="1"/>
</dbReference>
<feature type="domain" description="4Fe-4S ferredoxin-type" evidence="8">
    <location>
        <begin position="132"/>
        <end position="161"/>
    </location>
</feature>
<feature type="domain" description="4Fe-4S ferredoxin-type" evidence="8">
    <location>
        <begin position="58"/>
        <end position="89"/>
    </location>
</feature>
<feature type="binding site" evidence="7">
    <location>
        <position position="37"/>
    </location>
    <ligand>
        <name>[4Fe-4S] cluster</name>
        <dbReference type="ChEBI" id="CHEBI:49883"/>
        <label>1</label>
    </ligand>
</feature>
<dbReference type="GO" id="GO:0005737">
    <property type="term" value="C:cytoplasm"/>
    <property type="evidence" value="ECO:0007669"/>
    <property type="project" value="UniProtKB-SubCell"/>
</dbReference>
<evidence type="ECO:0000256" key="7">
    <source>
        <dbReference type="HAMAP-Rule" id="MF_02201"/>
    </source>
</evidence>
<dbReference type="SUPFAM" id="SSF54862">
    <property type="entry name" value="4Fe-4S ferredoxins"/>
    <property type="match status" value="1"/>
</dbReference>
<name>A0A061YK84_ECOLX</name>
<comment type="function">
    <text evidence="7">Could be involved in the maturation of NapA, the catalytic subunit of the periplasmic nitrate reductase, before its export into the periplasm.</text>
</comment>
<evidence type="ECO:0000256" key="4">
    <source>
        <dbReference type="ARBA" id="ARBA00022737"/>
    </source>
</evidence>
<keyword evidence="2 7" id="KW-0963">Cytoplasm</keyword>
<reference evidence="14" key="5">
    <citation type="journal article" date="2023" name="Microorganisms">
        <title>Comparative Genomic Analysis of ST131 Subclade C2 of ESBL-Producing E. coli Isolates from Patients with Recurrent and Sporadic Urinary Tract Infections.</title>
        <authorList>
            <person name="Jaen-Luchoro D."/>
            <person name="Kahnamouei A."/>
            <person name="Yazdanshenas S."/>
            <person name="Lindblom A."/>
            <person name="Samuelsson E."/>
            <person name="Ahren C."/>
            <person name="Karami N."/>
        </authorList>
    </citation>
    <scope>NUCLEOTIDE SEQUENCE</scope>
    <source>
        <strain evidence="14">S7</strain>
    </source>
</reference>
<dbReference type="Proteomes" id="UP000437875">
    <property type="component" value="Unassembled WGS sequence"/>
</dbReference>
<sequence length="164" mass="18077">MKIDASRRGILTGRWRKASNGIRPPWSGDESHFLTHCTRCDACINACENNILQRGAGSYPSVNFKNNECSFCYACAQACPESLFSPRHTRAWDLQFTIGDACLAYQSVECRRCQDSCEPMAIIFRPTLSGIYQPQLNSQLCNGCGACAASCPVSAITAEYLHAH</sequence>
<evidence type="ECO:0000313" key="12">
    <source>
        <dbReference type="EMBL" id="KAE9734201.1"/>
    </source>
</evidence>
<dbReference type="Pfam" id="PF12838">
    <property type="entry name" value="Fer4_7"/>
    <property type="match status" value="2"/>
</dbReference>
<dbReference type="EMBL" id="DABBJX010000001">
    <property type="protein sequence ID" value="HAH4522728.1"/>
    <property type="molecule type" value="Genomic_DNA"/>
</dbReference>
<keyword evidence="5 7" id="KW-0408">Iron</keyword>
<feature type="binding site" evidence="7">
    <location>
        <position position="144"/>
    </location>
    <ligand>
        <name>[4Fe-4S] cluster</name>
        <dbReference type="ChEBI" id="CHEBI:49883"/>
        <label>3</label>
    </ligand>
</feature>
<evidence type="ECO:0000313" key="10">
    <source>
        <dbReference type="EMBL" id="HAH4522728.1"/>
    </source>
</evidence>
<dbReference type="Proteomes" id="UP000288730">
    <property type="component" value="Unassembled WGS sequence"/>
</dbReference>
<evidence type="ECO:0000256" key="3">
    <source>
        <dbReference type="ARBA" id="ARBA00022723"/>
    </source>
</evidence>
<evidence type="ECO:0000313" key="14">
    <source>
        <dbReference type="EMBL" id="WLM94299.1"/>
    </source>
</evidence>
<dbReference type="EMBL" id="CP107128">
    <property type="protein sequence ID" value="WLM94299.1"/>
    <property type="molecule type" value="Genomic_DNA"/>
</dbReference>
<accession>A0A061YK84</accession>
<evidence type="ECO:0000313" key="11">
    <source>
        <dbReference type="EMBL" id="HAH7769147.1"/>
    </source>
</evidence>
<evidence type="ECO:0000313" key="13">
    <source>
        <dbReference type="EMBL" id="RXD08990.1"/>
    </source>
</evidence>
<dbReference type="EMBL" id="ABONVU020000004">
    <property type="protein sequence ID" value="EMJ5253219.1"/>
    <property type="molecule type" value="Genomic_DNA"/>
</dbReference>
<proteinExistence type="inferred from homology"/>
<dbReference type="InterPro" id="IPR017900">
    <property type="entry name" value="4Fe4S_Fe_S_CS"/>
</dbReference>
<reference evidence="10" key="4">
    <citation type="submission" date="2019-12" db="EMBL/GenBank/DDBJ databases">
        <authorList>
            <consortium name="NCBI Pathogen Detection Project"/>
        </authorList>
    </citation>
    <scope>NUCLEOTIDE SEQUENCE</scope>
    <source>
        <strain evidence="11">C0382</strain>
        <strain evidence="10">EC00763</strain>
    </source>
</reference>
<dbReference type="GO" id="GO:0046872">
    <property type="term" value="F:metal ion binding"/>
    <property type="evidence" value="ECO:0007669"/>
    <property type="project" value="UniProtKB-KW"/>
</dbReference>
<dbReference type="EMBL" id="SCJN01000311">
    <property type="protein sequence ID" value="RXD08990.1"/>
    <property type="molecule type" value="Genomic_DNA"/>
</dbReference>
<comment type="subcellular location">
    <subcellularLocation>
        <location evidence="7">Cytoplasm</location>
    </subcellularLocation>
</comment>
<dbReference type="EMBL" id="WSGM01000002">
    <property type="protein sequence ID" value="KAE9734201.1"/>
    <property type="molecule type" value="Genomic_DNA"/>
</dbReference>
<feature type="domain" description="4Fe-4S ferredoxin-type" evidence="8">
    <location>
        <begin position="28"/>
        <end position="57"/>
    </location>
</feature>
<evidence type="ECO:0000313" key="9">
    <source>
        <dbReference type="EMBL" id="EMJ5253219.1"/>
    </source>
</evidence>
<dbReference type="EMBL" id="DABCJL010000005">
    <property type="protein sequence ID" value="HAH7769147.1"/>
    <property type="molecule type" value="Genomic_DNA"/>
</dbReference>
<dbReference type="Proteomes" id="UP001180189">
    <property type="component" value="Chromosome"/>
</dbReference>
<dbReference type="Proteomes" id="UP001285616">
    <property type="component" value="Unassembled WGS sequence"/>
</dbReference>
<evidence type="ECO:0000259" key="8">
    <source>
        <dbReference type="PROSITE" id="PS51379"/>
    </source>
</evidence>
<gene>
    <name evidence="7 10" type="primary">napF</name>
    <name evidence="13" type="ORF">EPS76_24055</name>
    <name evidence="12" type="ORF">GP711_04150</name>
    <name evidence="10" type="ORF">GRC73_01735</name>
    <name evidence="11" type="ORF">HIE29_002591</name>
    <name evidence="14" type="ORF">OGM49_16515</name>
    <name evidence="9" type="ORF">R8O40_001419</name>
</gene>
<dbReference type="NCBIfam" id="TIGR00402">
    <property type="entry name" value="napF"/>
    <property type="match status" value="1"/>
</dbReference>
<comment type="similarity">
    <text evidence="7">Belongs to the NapF family.</text>
</comment>
<dbReference type="PROSITE" id="PS00198">
    <property type="entry name" value="4FE4S_FER_1"/>
    <property type="match status" value="1"/>
</dbReference>
<feature type="binding site" evidence="7">
    <location>
        <position position="141"/>
    </location>
    <ligand>
        <name>[4Fe-4S] cluster</name>
        <dbReference type="ChEBI" id="CHEBI:49883"/>
        <label>3</label>
    </ligand>
</feature>
<feature type="binding site" evidence="7">
    <location>
        <position position="72"/>
    </location>
    <ligand>
        <name>[4Fe-4S] cluster</name>
        <dbReference type="ChEBI" id="CHEBI:49883"/>
        <label>2</label>
    </ligand>
</feature>
<dbReference type="InterPro" id="IPR050572">
    <property type="entry name" value="Fe-S_Ferredoxin"/>
</dbReference>
<evidence type="ECO:0000256" key="2">
    <source>
        <dbReference type="ARBA" id="ARBA00022490"/>
    </source>
</evidence>
<feature type="binding site" evidence="7">
    <location>
        <position position="151"/>
    </location>
    <ligand>
        <name>[4Fe-4S] cluster</name>
        <dbReference type="ChEBI" id="CHEBI:49883"/>
        <label>3</label>
    </ligand>
</feature>
<reference evidence="10" key="1">
    <citation type="journal article" date="2018" name="Genome Biol.">
        <title>SKESA: strategic k-mer extension for scrupulous assemblies.</title>
        <authorList>
            <person name="Souvorov A."/>
            <person name="Agarwala R."/>
            <person name="Lipman D.J."/>
        </authorList>
    </citation>
    <scope>NUCLEOTIDE SEQUENCE [LARGE SCALE GENOMIC DNA]</scope>
    <source>
        <strain evidence="11">C0382</strain>
        <strain evidence="10">EC00763</strain>
    </source>
</reference>
<organism evidence="10">
    <name type="scientific">Escherichia coli</name>
    <dbReference type="NCBI Taxonomy" id="562"/>
    <lineage>
        <taxon>Bacteria</taxon>
        <taxon>Pseudomonadati</taxon>
        <taxon>Pseudomonadota</taxon>
        <taxon>Gammaproteobacteria</taxon>
        <taxon>Enterobacterales</taxon>
        <taxon>Enterobacteriaceae</taxon>
        <taxon>Escherichia</taxon>
    </lineage>
</organism>
<feature type="binding site" evidence="7">
    <location>
        <position position="147"/>
    </location>
    <ligand>
        <name>[4Fe-4S] cluster</name>
        <dbReference type="ChEBI" id="CHEBI:49883"/>
        <label>3</label>
    </ligand>
</feature>
<comment type="cofactor">
    <cofactor evidence="7">
        <name>[4Fe-4S] cluster</name>
        <dbReference type="ChEBI" id="CHEBI:49883"/>
    </cofactor>
</comment>
<reference evidence="9" key="6">
    <citation type="submission" date="2024-02" db="EMBL/GenBank/DDBJ databases">
        <authorList>
            <consortium name="Clinical and Environmental Microbiology Branch: Whole genome sequencing antimicrobial resistance pathogens in the healthcare setting"/>
        </authorList>
    </citation>
    <scope>NUCLEOTIDE SEQUENCE</scope>
    <source>
        <strain evidence="9">1924188</strain>
    </source>
</reference>
<evidence type="ECO:0000256" key="5">
    <source>
        <dbReference type="ARBA" id="ARBA00023004"/>
    </source>
</evidence>
<dbReference type="Proteomes" id="UP000843571">
    <property type="component" value="Unassembled WGS sequence"/>
</dbReference>
<evidence type="ECO:0000313" key="16">
    <source>
        <dbReference type="Proteomes" id="UP000437875"/>
    </source>
</evidence>
<keyword evidence="1 7" id="KW-0004">4Fe-4S</keyword>
<keyword evidence="3 7" id="KW-0479">Metal-binding</keyword>
<evidence type="ECO:0000256" key="1">
    <source>
        <dbReference type="ARBA" id="ARBA00022485"/>
    </source>
</evidence>
<dbReference type="Gene3D" id="3.30.70.20">
    <property type="match status" value="2"/>
</dbReference>
<feature type="binding site" evidence="7">
    <location>
        <position position="47"/>
    </location>
    <ligand>
        <name>[4Fe-4S] cluster</name>
        <dbReference type="ChEBI" id="CHEBI:49883"/>
        <label>1</label>
    </ligand>
</feature>
<feature type="binding site" evidence="7">
    <location>
        <position position="40"/>
    </location>
    <ligand>
        <name>[4Fe-4S] cluster</name>
        <dbReference type="ChEBI" id="CHEBI:49883"/>
        <label>1</label>
    </ligand>
</feature>
<dbReference type="InterPro" id="IPR017896">
    <property type="entry name" value="4Fe4S_Fe-S-bd"/>
</dbReference>
<feature type="binding site" evidence="7">
    <location>
        <position position="75"/>
    </location>
    <ligand>
        <name>[4Fe-4S] cluster</name>
        <dbReference type="ChEBI" id="CHEBI:49883"/>
        <label>2</label>
    </ligand>
</feature>
<evidence type="ECO:0000256" key="6">
    <source>
        <dbReference type="ARBA" id="ARBA00023014"/>
    </source>
</evidence>
<dbReference type="FunFam" id="3.30.70.20:FF:000025">
    <property type="entry name" value="Ferredoxin-type protein NapF"/>
    <property type="match status" value="1"/>
</dbReference>
<dbReference type="HAMAP" id="MF_02201">
    <property type="entry name" value="NapF"/>
    <property type="match status" value="1"/>
</dbReference>
<dbReference type="RefSeq" id="WP_000686738.1">
    <property type="nucleotide sequence ID" value="NZ_AP018784.2"/>
</dbReference>
<evidence type="ECO:0000313" key="15">
    <source>
        <dbReference type="Proteomes" id="UP000288730"/>
    </source>
</evidence>
<reference evidence="13 15" key="2">
    <citation type="submission" date="2019-01" db="EMBL/GenBank/DDBJ databases">
        <title>Genomic analysis of febrile catheter-associated UTI E. coli isolates.</title>
        <authorList>
            <person name="Potter R."/>
            <person name="Zou Z."/>
            <person name="Henderson J."/>
            <person name="Dantas G."/>
        </authorList>
    </citation>
    <scope>NUCLEOTIDE SEQUENCE [LARGE SCALE GENOMIC DNA]</scope>
    <source>
        <strain evidence="13 15">29_CAASB</strain>
    </source>
</reference>
<dbReference type="FunFam" id="3.30.70.20:FF:000024">
    <property type="entry name" value="Ferredoxin-type protein NapF"/>
    <property type="match status" value="1"/>
</dbReference>
<dbReference type="CDD" id="cd10564">
    <property type="entry name" value="NapF_like"/>
    <property type="match status" value="1"/>
</dbReference>
<dbReference type="AlphaFoldDB" id="A0A061YK84"/>
<keyword evidence="6 7" id="KW-0411">Iron-sulfur</keyword>
<dbReference type="InterPro" id="IPR004496">
    <property type="entry name" value="NapF"/>
</dbReference>
<feature type="binding site" evidence="7">
    <location>
        <position position="69"/>
    </location>
    <ligand>
        <name>[4Fe-4S] cluster</name>
        <dbReference type="ChEBI" id="CHEBI:49883"/>
        <label>2</label>
    </ligand>
</feature>
<dbReference type="PANTHER" id="PTHR43687">
    <property type="entry name" value="ADENYLYLSULFATE REDUCTASE, BETA SUBUNIT"/>
    <property type="match status" value="1"/>
</dbReference>